<comment type="caution">
    <text evidence="2">The sequence shown here is derived from an EMBL/GenBank/DDBJ whole genome shotgun (WGS) entry which is preliminary data.</text>
</comment>
<dbReference type="AlphaFoldDB" id="A0AAE4AS53"/>
<gene>
    <name evidence="2" type="ORF">J2S73_002323</name>
</gene>
<dbReference type="PANTHER" id="PTHR42663:SF6">
    <property type="entry name" value="HYDROLASE C777.06C-RELATED"/>
    <property type="match status" value="1"/>
</dbReference>
<dbReference type="Pfam" id="PF12706">
    <property type="entry name" value="Lactamase_B_2"/>
    <property type="match status" value="1"/>
</dbReference>
<dbReference type="Proteomes" id="UP001229244">
    <property type="component" value="Unassembled WGS sequence"/>
</dbReference>
<proteinExistence type="predicted"/>
<dbReference type="PANTHER" id="PTHR42663">
    <property type="entry name" value="HYDROLASE C777.06C-RELATED-RELATED"/>
    <property type="match status" value="1"/>
</dbReference>
<dbReference type="InterPro" id="IPR001279">
    <property type="entry name" value="Metallo-B-lactamas"/>
</dbReference>
<feature type="domain" description="Metallo-beta-lactamase" evidence="1">
    <location>
        <begin position="52"/>
        <end position="235"/>
    </location>
</feature>
<organism evidence="2 3">
    <name type="scientific">Amorphus orientalis</name>
    <dbReference type="NCBI Taxonomy" id="649198"/>
    <lineage>
        <taxon>Bacteria</taxon>
        <taxon>Pseudomonadati</taxon>
        <taxon>Pseudomonadota</taxon>
        <taxon>Alphaproteobacteria</taxon>
        <taxon>Hyphomicrobiales</taxon>
        <taxon>Amorphaceae</taxon>
        <taxon>Amorphus</taxon>
    </lineage>
</organism>
<dbReference type="CDD" id="cd16279">
    <property type="entry name" value="metallo-hydrolase-like_MBL-fold"/>
    <property type="match status" value="1"/>
</dbReference>
<dbReference type="GO" id="GO:0103043">
    <property type="term" value="F:phosphoribosyl 1,2-cyclic phosphate phosphodiesterase activity"/>
    <property type="evidence" value="ECO:0007669"/>
    <property type="project" value="UniProtKB-EC"/>
</dbReference>
<keyword evidence="2" id="KW-0378">Hydrolase</keyword>
<evidence type="ECO:0000313" key="2">
    <source>
        <dbReference type="EMBL" id="MDQ0315866.1"/>
    </source>
</evidence>
<reference evidence="2" key="1">
    <citation type="submission" date="2023-07" db="EMBL/GenBank/DDBJ databases">
        <title>Genomic Encyclopedia of Type Strains, Phase IV (KMG-IV): sequencing the most valuable type-strain genomes for metagenomic binning, comparative biology and taxonomic classification.</title>
        <authorList>
            <person name="Goeker M."/>
        </authorList>
    </citation>
    <scope>NUCLEOTIDE SEQUENCE</scope>
    <source>
        <strain evidence="2">DSM 21202</strain>
    </source>
</reference>
<dbReference type="Gene3D" id="3.60.15.10">
    <property type="entry name" value="Ribonuclease Z/Hydroxyacylglutathione hydrolase-like"/>
    <property type="match status" value="1"/>
</dbReference>
<dbReference type="EMBL" id="JAUSUL010000002">
    <property type="protein sequence ID" value="MDQ0315866.1"/>
    <property type="molecule type" value="Genomic_DNA"/>
</dbReference>
<evidence type="ECO:0000313" key="3">
    <source>
        <dbReference type="Proteomes" id="UP001229244"/>
    </source>
</evidence>
<dbReference type="EC" id="3.1.4.55" evidence="2"/>
<protein>
    <submittedName>
        <fullName evidence="2">Phosphoribosyl 1,2-cyclic phosphate phosphodiesterase</fullName>
        <ecNumber evidence="2">3.1.4.55</ecNumber>
    </submittedName>
</protein>
<keyword evidence="3" id="KW-1185">Reference proteome</keyword>
<sequence>MNSLKFTILGCGSSGGVPRIGNDWGACDPANPKNRRRRCSLLVERRSETGVTTVLIDTGPDLREQINDAGAGSLDAVFYTHAHADHIHGIDDLRGLALKERKRVDVYLDHSTSARAHKAFDYCFVTPEGSGYPPILNEHRLHPGTPVAVRGPGGVVTVLPFQQHHGDIDSLGFRIGNVAYSSDLHDLPAASLDHLKGLDVWMVDALRYTPHRSHFTVAEALGWIERLKVKRGILTNLHLDLDFDTLAAELPEGVEPAYDMMTFEVALSG</sequence>
<evidence type="ECO:0000259" key="1">
    <source>
        <dbReference type="Pfam" id="PF12706"/>
    </source>
</evidence>
<dbReference type="SUPFAM" id="SSF56281">
    <property type="entry name" value="Metallo-hydrolase/oxidoreductase"/>
    <property type="match status" value="1"/>
</dbReference>
<dbReference type="InterPro" id="IPR036866">
    <property type="entry name" value="RibonucZ/Hydroxyglut_hydro"/>
</dbReference>
<name>A0AAE4AS53_9HYPH</name>
<dbReference type="RefSeq" id="WP_306885695.1">
    <property type="nucleotide sequence ID" value="NZ_JAUSUL010000002.1"/>
</dbReference>
<accession>A0AAE4AS53</accession>